<feature type="transmembrane region" description="Helical" evidence="2">
    <location>
        <begin position="196"/>
        <end position="223"/>
    </location>
</feature>
<organism evidence="4 5">
    <name type="scientific">Tribonema minus</name>
    <dbReference type="NCBI Taxonomy" id="303371"/>
    <lineage>
        <taxon>Eukaryota</taxon>
        <taxon>Sar</taxon>
        <taxon>Stramenopiles</taxon>
        <taxon>Ochrophyta</taxon>
        <taxon>PX clade</taxon>
        <taxon>Xanthophyceae</taxon>
        <taxon>Tribonematales</taxon>
        <taxon>Tribonemataceae</taxon>
        <taxon>Tribonema</taxon>
    </lineage>
</organism>
<comment type="caution">
    <text evidence="4">The sequence shown here is derived from an EMBL/GenBank/DDBJ whole genome shotgun (WGS) entry which is preliminary data.</text>
</comment>
<sequence length="351" mass="37390">MTIWRADVLGRKRKQVNDAPRMLRRPLDWCALSLAGGAIWSMHFLGMSALRLHVAGDSGGSCGGGGGGGGGGGAPVAMAYQWWMTAVSLAACLAMLRVGVEVAARDVYTPPDRVAALMKPARALAAGRVISAQQERSKVPLKSLRSGKQKWRILVAAYFGRLEHLIGGAALTALGVILMHYLGMLAMTGEFRIVWIWWWVGVSCLIALVVSLAGFWILFRLLIWKASLAWLKPACAVVIAVAVCAMHYTGVFAATYVYVPGRQAAPASFQVTPEVQLGICAAVLIAALAAERAVCQDLRSAYAQLQDTNLFSMFSSDGRRGGAPRGGRTPTSSMFSSDGRRGGAPRGAQVQ</sequence>
<dbReference type="PANTHER" id="PTHR35152">
    <property type="entry name" value="DOMAIN SIGNALLING PROTEIN, PUTATIVE (AFU_ORTHOLOGUE AFUA_5G11310)-RELATED"/>
    <property type="match status" value="1"/>
</dbReference>
<keyword evidence="2" id="KW-0472">Membrane</keyword>
<gene>
    <name evidence="4" type="ORF">JKP88DRAFT_289686</name>
</gene>
<dbReference type="Pfam" id="PF03707">
    <property type="entry name" value="MHYT"/>
    <property type="match status" value="2"/>
</dbReference>
<dbReference type="PANTHER" id="PTHR35152:SF1">
    <property type="entry name" value="DOMAIN SIGNALLING PROTEIN, PUTATIVE (AFU_ORTHOLOGUE AFUA_5G11310)-RELATED"/>
    <property type="match status" value="1"/>
</dbReference>
<keyword evidence="2" id="KW-1133">Transmembrane helix</keyword>
<protein>
    <recommendedName>
        <fullName evidence="3">MHYT domain-containing protein</fullName>
    </recommendedName>
</protein>
<evidence type="ECO:0000259" key="3">
    <source>
        <dbReference type="PROSITE" id="PS50924"/>
    </source>
</evidence>
<evidence type="ECO:0000256" key="2">
    <source>
        <dbReference type="SAM" id="Phobius"/>
    </source>
</evidence>
<evidence type="ECO:0000256" key="1">
    <source>
        <dbReference type="SAM" id="MobiDB-lite"/>
    </source>
</evidence>
<name>A0A836CGL2_9STRA</name>
<evidence type="ECO:0000313" key="5">
    <source>
        <dbReference type="Proteomes" id="UP000664859"/>
    </source>
</evidence>
<feature type="transmembrane region" description="Helical" evidence="2">
    <location>
        <begin position="80"/>
        <end position="100"/>
    </location>
</feature>
<dbReference type="Proteomes" id="UP000664859">
    <property type="component" value="Unassembled WGS sequence"/>
</dbReference>
<feature type="transmembrane region" description="Helical" evidence="2">
    <location>
        <begin position="29"/>
        <end position="50"/>
    </location>
</feature>
<dbReference type="OrthoDB" id="163408at2759"/>
<keyword evidence="2" id="KW-0812">Transmembrane</keyword>
<accession>A0A836CGL2</accession>
<evidence type="ECO:0000313" key="4">
    <source>
        <dbReference type="EMBL" id="KAG5184779.1"/>
    </source>
</evidence>
<dbReference type="PROSITE" id="PS50924">
    <property type="entry name" value="MHYT"/>
    <property type="match status" value="1"/>
</dbReference>
<feature type="domain" description="MHYT" evidence="3">
    <location>
        <begin position="1"/>
        <end position="257"/>
    </location>
</feature>
<dbReference type="InterPro" id="IPR005330">
    <property type="entry name" value="MHYT_dom"/>
</dbReference>
<keyword evidence="5" id="KW-1185">Reference proteome</keyword>
<proteinExistence type="predicted"/>
<feature type="region of interest" description="Disordered" evidence="1">
    <location>
        <begin position="316"/>
        <end position="351"/>
    </location>
</feature>
<dbReference type="EMBL" id="JAFCMP010000151">
    <property type="protein sequence ID" value="KAG5184779.1"/>
    <property type="molecule type" value="Genomic_DNA"/>
</dbReference>
<dbReference type="AlphaFoldDB" id="A0A836CGL2"/>
<feature type="transmembrane region" description="Helical" evidence="2">
    <location>
        <begin position="235"/>
        <end position="259"/>
    </location>
</feature>
<reference evidence="4" key="1">
    <citation type="submission" date="2021-02" db="EMBL/GenBank/DDBJ databases">
        <title>First Annotated Genome of the Yellow-green Alga Tribonema minus.</title>
        <authorList>
            <person name="Mahan K.M."/>
        </authorList>
    </citation>
    <scope>NUCLEOTIDE SEQUENCE</scope>
    <source>
        <strain evidence="4">UTEX B ZZ1240</strain>
    </source>
</reference>
<feature type="transmembrane region" description="Helical" evidence="2">
    <location>
        <begin position="165"/>
        <end position="184"/>
    </location>
</feature>